<dbReference type="OrthoDB" id="9807264at2"/>
<protein>
    <recommendedName>
        <fullName evidence="2">FAD assembly factor SdhE</fullName>
    </recommendedName>
</protein>
<evidence type="ECO:0000313" key="5">
    <source>
        <dbReference type="Proteomes" id="UP000564704"/>
    </source>
</evidence>
<dbReference type="AlphaFoldDB" id="A0A844D3J1"/>
<evidence type="ECO:0000256" key="3">
    <source>
        <dbReference type="ARBA" id="ARBA00023186"/>
    </source>
</evidence>
<gene>
    <name evidence="4" type="ORF">FDP25_13350</name>
</gene>
<accession>A0A844D3J1</accession>
<dbReference type="InterPro" id="IPR005631">
    <property type="entry name" value="SDH"/>
</dbReference>
<comment type="similarity">
    <text evidence="1">Belongs to the SdhE FAD assembly factor family.</text>
</comment>
<evidence type="ECO:0000313" key="4">
    <source>
        <dbReference type="EMBL" id="MRU16423.1"/>
    </source>
</evidence>
<keyword evidence="5" id="KW-1185">Reference proteome</keyword>
<dbReference type="Proteomes" id="UP000564704">
    <property type="component" value="Unassembled WGS sequence"/>
</dbReference>
<evidence type="ECO:0000256" key="1">
    <source>
        <dbReference type="ARBA" id="ARBA00008571"/>
    </source>
</evidence>
<proteinExistence type="inferred from homology"/>
<dbReference type="PANTHER" id="PTHR12469">
    <property type="entry name" value="PROTEIN EMI5 HOMOLOG, MITOCHONDRIAL"/>
    <property type="match status" value="1"/>
</dbReference>
<sequence>MSTAWAVWKKPCAPNSRTRRVPDETPDIRLKRLYMRSIRRGIKEMDIILGRYAETRLPELDKASLDTYDALLSENDQDLYQWVTGQASAPDALAQMIADIARLSNASGAK</sequence>
<reference evidence="4 5" key="1">
    <citation type="submission" date="2019-05" db="EMBL/GenBank/DDBJ databases">
        <title>Roseovarius bejariae sp. nov., a moderately halophylic bacterium isolated from a saline soil in Rambla Salada (Murcia).</title>
        <authorList>
            <person name="Castro D.J."/>
            <person name="Gomez-Altuve A."/>
            <person name="Reina J.C."/>
            <person name="Rodriguez M."/>
            <person name="Sampedro I."/>
            <person name="Llamas I."/>
            <person name="Martinez-Checa F."/>
        </authorList>
    </citation>
    <scope>NUCLEOTIDE SEQUENCE [LARGE SCALE GENOMIC DNA]</scope>
    <source>
        <strain evidence="4 5">A21</strain>
    </source>
</reference>
<dbReference type="PANTHER" id="PTHR12469:SF2">
    <property type="entry name" value="SUCCINATE DEHYDROGENASE ASSEMBLY FACTOR 2, MITOCHONDRIAL"/>
    <property type="match status" value="1"/>
</dbReference>
<comment type="caution">
    <text evidence="4">The sequence shown here is derived from an EMBL/GenBank/DDBJ whole genome shotgun (WGS) entry which is preliminary data.</text>
</comment>
<dbReference type="Gene3D" id="1.10.150.250">
    <property type="entry name" value="Flavinator of succinate dehydrogenase"/>
    <property type="match status" value="1"/>
</dbReference>
<dbReference type="InterPro" id="IPR036714">
    <property type="entry name" value="SDH_sf"/>
</dbReference>
<dbReference type="GO" id="GO:0006099">
    <property type="term" value="P:tricarboxylic acid cycle"/>
    <property type="evidence" value="ECO:0007669"/>
    <property type="project" value="TreeGrafter"/>
</dbReference>
<evidence type="ECO:0000256" key="2">
    <source>
        <dbReference type="ARBA" id="ARBA00019418"/>
    </source>
</evidence>
<keyword evidence="3" id="KW-0143">Chaperone</keyword>
<dbReference type="Pfam" id="PF03937">
    <property type="entry name" value="Sdh5"/>
    <property type="match status" value="1"/>
</dbReference>
<dbReference type="EMBL" id="SZWE01000001">
    <property type="protein sequence ID" value="MRU16423.1"/>
    <property type="molecule type" value="Genomic_DNA"/>
</dbReference>
<organism evidence="4 5">
    <name type="scientific">Roseovarius bejariae</name>
    <dbReference type="NCBI Taxonomy" id="2576383"/>
    <lineage>
        <taxon>Bacteria</taxon>
        <taxon>Pseudomonadati</taxon>
        <taxon>Pseudomonadota</taxon>
        <taxon>Alphaproteobacteria</taxon>
        <taxon>Rhodobacterales</taxon>
        <taxon>Roseobacteraceae</taxon>
        <taxon>Roseovarius</taxon>
    </lineage>
</organism>
<name>A0A844D3J1_9RHOB</name>
<dbReference type="SUPFAM" id="SSF109910">
    <property type="entry name" value="YgfY-like"/>
    <property type="match status" value="1"/>
</dbReference>